<reference evidence="10 11" key="2">
    <citation type="journal article" date="2020" name="Int. J. Syst. Evol. Microbiol.">
        <title>Sulfuracidifex tepidarius gen. nov., sp. nov. and transfer of Sulfolobus metallicus Huber and Stetter 1992 to the genus Sulfuracidifex as Sulfuracidifex metallicus comb. nov.</title>
        <authorList>
            <person name="Itoh T."/>
            <person name="Miura T."/>
            <person name="Sakai H.D."/>
            <person name="Kato S."/>
            <person name="Ohkuma M."/>
            <person name="Takashina T."/>
        </authorList>
    </citation>
    <scope>NUCLEOTIDE SEQUENCE</scope>
    <source>
        <strain evidence="9 11">IC-006</strain>
        <strain evidence="10">IC-007</strain>
    </source>
</reference>
<dbReference type="SUPFAM" id="SSF103473">
    <property type="entry name" value="MFS general substrate transporter"/>
    <property type="match status" value="1"/>
</dbReference>
<evidence type="ECO:0000313" key="12">
    <source>
        <dbReference type="Proteomes" id="UP000325030"/>
    </source>
</evidence>
<dbReference type="GO" id="GO:0042128">
    <property type="term" value="P:nitrate assimilation"/>
    <property type="evidence" value="ECO:0007669"/>
    <property type="project" value="UniProtKB-KW"/>
</dbReference>
<feature type="transmembrane region" description="Helical" evidence="7">
    <location>
        <begin position="134"/>
        <end position="156"/>
    </location>
</feature>
<dbReference type="AlphaFoldDB" id="A0A510E6Z3"/>
<evidence type="ECO:0000256" key="4">
    <source>
        <dbReference type="ARBA" id="ARBA00022989"/>
    </source>
</evidence>
<dbReference type="KEGG" id="step:IC006_2336"/>
<reference evidence="12" key="1">
    <citation type="submission" date="2018-09" db="EMBL/GenBank/DDBJ databases">
        <title>Complete Genome Sequencing of Sulfolobus sp. JCM 16834.</title>
        <authorList>
            <person name="Kato S."/>
            <person name="Itoh T."/>
            <person name="Ohkuma M."/>
        </authorList>
    </citation>
    <scope>NUCLEOTIDE SEQUENCE [LARGE SCALE GENOMIC DNA]</scope>
    <source>
        <strain evidence="12">IC-007</strain>
    </source>
</reference>
<keyword evidence="3 7" id="KW-0812">Transmembrane</keyword>
<dbReference type="InterPro" id="IPR020846">
    <property type="entry name" value="MFS_dom"/>
</dbReference>
<organism evidence="10 12">
    <name type="scientific">Sulfuracidifex tepidarius</name>
    <dbReference type="NCBI Taxonomy" id="1294262"/>
    <lineage>
        <taxon>Archaea</taxon>
        <taxon>Thermoproteota</taxon>
        <taxon>Thermoprotei</taxon>
        <taxon>Sulfolobales</taxon>
        <taxon>Sulfolobaceae</taxon>
        <taxon>Sulfuracidifex</taxon>
    </lineage>
</organism>
<evidence type="ECO:0000256" key="1">
    <source>
        <dbReference type="ARBA" id="ARBA00004141"/>
    </source>
</evidence>
<accession>A0A510E6Z3</accession>
<evidence type="ECO:0000256" key="6">
    <source>
        <dbReference type="ARBA" id="ARBA00023136"/>
    </source>
</evidence>
<dbReference type="EMBL" id="AP018929">
    <property type="protein sequence ID" value="BBG25002.1"/>
    <property type="molecule type" value="Genomic_DNA"/>
</dbReference>
<feature type="transmembrane region" description="Helical" evidence="7">
    <location>
        <begin position="317"/>
        <end position="337"/>
    </location>
</feature>
<protein>
    <submittedName>
        <fullName evidence="10">Nitrate transporter</fullName>
    </submittedName>
</protein>
<feature type="transmembrane region" description="Helical" evidence="7">
    <location>
        <begin position="202"/>
        <end position="220"/>
    </location>
</feature>
<dbReference type="GeneID" id="41718650"/>
<comment type="subcellular location">
    <subcellularLocation>
        <location evidence="1">Membrane</location>
        <topology evidence="1">Multi-pass membrane protein</topology>
    </subcellularLocation>
</comment>
<dbReference type="RefSeq" id="WP_156303837.1">
    <property type="nucleotide sequence ID" value="NZ_AP018929.1"/>
</dbReference>
<feature type="transmembrane region" description="Helical" evidence="7">
    <location>
        <begin position="40"/>
        <end position="60"/>
    </location>
</feature>
<feature type="transmembrane region" description="Helical" evidence="7">
    <location>
        <begin position="72"/>
        <end position="92"/>
    </location>
</feature>
<name>A0A510E6Z3_9CREN</name>
<keyword evidence="5" id="KW-0534">Nitrate assimilation</keyword>
<feature type="transmembrane region" description="Helical" evidence="7">
    <location>
        <begin position="343"/>
        <end position="366"/>
    </location>
</feature>
<keyword evidence="11" id="KW-1185">Reference proteome</keyword>
<feature type="transmembrane region" description="Helical" evidence="7">
    <location>
        <begin position="253"/>
        <end position="272"/>
    </location>
</feature>
<evidence type="ECO:0000256" key="7">
    <source>
        <dbReference type="SAM" id="Phobius"/>
    </source>
</evidence>
<comment type="similarity">
    <text evidence="2">Belongs to the major facilitator superfamily. Nitrate/nitrite porter (TC 2.A.1.8) family.</text>
</comment>
<feature type="domain" description="Major facilitator superfamily (MFS) profile" evidence="8">
    <location>
        <begin position="11"/>
        <end position="434"/>
    </location>
</feature>
<dbReference type="EMBL" id="AP018930">
    <property type="protein sequence ID" value="BBG27790.1"/>
    <property type="molecule type" value="Genomic_DNA"/>
</dbReference>
<feature type="transmembrane region" description="Helical" evidence="7">
    <location>
        <begin position="162"/>
        <end position="181"/>
    </location>
</feature>
<evidence type="ECO:0000313" key="11">
    <source>
        <dbReference type="Proteomes" id="UP000322983"/>
    </source>
</evidence>
<dbReference type="Proteomes" id="UP000322983">
    <property type="component" value="Chromosome"/>
</dbReference>
<evidence type="ECO:0000313" key="9">
    <source>
        <dbReference type="EMBL" id="BBG25002.1"/>
    </source>
</evidence>
<dbReference type="InterPro" id="IPR036259">
    <property type="entry name" value="MFS_trans_sf"/>
</dbReference>
<dbReference type="OrthoDB" id="383804at2157"/>
<evidence type="ECO:0000256" key="5">
    <source>
        <dbReference type="ARBA" id="ARBA00023063"/>
    </source>
</evidence>
<feature type="transmembrane region" description="Helical" evidence="7">
    <location>
        <begin position="226"/>
        <end position="246"/>
    </location>
</feature>
<dbReference type="PANTHER" id="PTHR23515">
    <property type="entry name" value="HIGH-AFFINITY NITRATE TRANSPORTER 2.3"/>
    <property type="match status" value="1"/>
</dbReference>
<dbReference type="GO" id="GO:0015112">
    <property type="term" value="F:nitrate transmembrane transporter activity"/>
    <property type="evidence" value="ECO:0007669"/>
    <property type="project" value="InterPro"/>
</dbReference>
<dbReference type="Pfam" id="PF07690">
    <property type="entry name" value="MFS_1"/>
    <property type="match status" value="1"/>
</dbReference>
<dbReference type="STRING" id="1294262.GCA_001316085_02652"/>
<gene>
    <name evidence="9" type="ORF">IC006_2336</name>
    <name evidence="10" type="ORF">IC007_2344</name>
</gene>
<evidence type="ECO:0000256" key="2">
    <source>
        <dbReference type="ARBA" id="ARBA00008432"/>
    </source>
</evidence>
<evidence type="ECO:0000259" key="8">
    <source>
        <dbReference type="PROSITE" id="PS50850"/>
    </source>
</evidence>
<feature type="transmembrane region" description="Helical" evidence="7">
    <location>
        <begin position="378"/>
        <end position="397"/>
    </location>
</feature>
<dbReference type="GO" id="GO:0016020">
    <property type="term" value="C:membrane"/>
    <property type="evidence" value="ECO:0007669"/>
    <property type="project" value="UniProtKB-SubCell"/>
</dbReference>
<feature type="transmembrane region" description="Helical" evidence="7">
    <location>
        <begin position="284"/>
        <end position="305"/>
    </location>
</feature>
<keyword evidence="4 7" id="KW-1133">Transmembrane helix</keyword>
<dbReference type="Proteomes" id="UP000325030">
    <property type="component" value="Chromosome"/>
</dbReference>
<keyword evidence="6 7" id="KW-0472">Membrane</keyword>
<sequence length="449" mass="47100">MAGLNGKGVLPIFASTLSFFATFMAWTAYGPLGPVFKKDFGLSLILLGIIIGAPKVLALPTRYIAGYMSDRIGARVTMIIFLVLSVVALFATSFSSSFVQFLIAASLLGVAGGIFPIGIAYVDRIYSSNIGSLLGIYGGIGNAGSAFSGILVPILFERFGFSGVFIALSVILVLPLILTILSPSDIKENEIKDRKVSFKDKIGFVGYTAIAISFLISTVIASKSLYIEASLEFGLTSLIILITFLLYGKQTGLLSYVYYLTFGGFLAVGLWIPTVFVSVFKDSLLEGGIVLFFSVISAAIFRPLGGLIGDKLEGKKASVVGVVLVLVSSIMASIGLVEKSLPLSIISFISLGSALSFANGAVFKLVSESYSIKDVGKASGIIGGIGGFGGFSISAGIGITGSIGISLVPLIFVPLSVIAVFALLGSNSVMRLKLPKTQEAEERSNSKKR</sequence>
<proteinExistence type="inferred from homology"/>
<dbReference type="InterPro" id="IPR011701">
    <property type="entry name" value="MFS"/>
</dbReference>
<feature type="transmembrane region" description="Helical" evidence="7">
    <location>
        <begin position="403"/>
        <end position="424"/>
    </location>
</feature>
<evidence type="ECO:0000256" key="3">
    <source>
        <dbReference type="ARBA" id="ARBA00022692"/>
    </source>
</evidence>
<feature type="transmembrane region" description="Helical" evidence="7">
    <location>
        <begin position="98"/>
        <end position="122"/>
    </location>
</feature>
<feature type="transmembrane region" description="Helical" evidence="7">
    <location>
        <begin position="9"/>
        <end position="28"/>
    </location>
</feature>
<dbReference type="InterPro" id="IPR044772">
    <property type="entry name" value="NO3_transporter"/>
</dbReference>
<dbReference type="PROSITE" id="PS50850">
    <property type="entry name" value="MFS"/>
    <property type="match status" value="1"/>
</dbReference>
<dbReference type="Gene3D" id="1.20.1250.20">
    <property type="entry name" value="MFS general substrate transporter like domains"/>
    <property type="match status" value="2"/>
</dbReference>
<accession>A0A510DXP0</accession>
<evidence type="ECO:0000313" key="10">
    <source>
        <dbReference type="EMBL" id="BBG27790.1"/>
    </source>
</evidence>